<dbReference type="Proteomes" id="UP000647339">
    <property type="component" value="Unassembled WGS sequence"/>
</dbReference>
<comment type="caution">
    <text evidence="4">The sequence shown here is derived from an EMBL/GenBank/DDBJ whole genome shotgun (WGS) entry which is preliminary data.</text>
</comment>
<reference evidence="5" key="1">
    <citation type="journal article" date="2019" name="Int. J. Syst. Evol. Microbiol.">
        <title>The Global Catalogue of Microorganisms (GCM) 10K type strain sequencing project: providing services to taxonomists for standard genome sequencing and annotation.</title>
        <authorList>
            <consortium name="The Broad Institute Genomics Platform"/>
            <consortium name="The Broad Institute Genome Sequencing Center for Infectious Disease"/>
            <person name="Wu L."/>
            <person name="Ma J."/>
        </authorList>
    </citation>
    <scope>NUCLEOTIDE SEQUENCE [LARGE SCALE GENOMIC DNA]</scope>
    <source>
        <strain evidence="5">CGMCC 1.15407</strain>
    </source>
</reference>
<feature type="domain" description="FecR protein" evidence="2">
    <location>
        <begin position="184"/>
        <end position="274"/>
    </location>
</feature>
<protein>
    <submittedName>
        <fullName evidence="4">Iron dicitrate transporter FecR</fullName>
    </submittedName>
</protein>
<dbReference type="InterPro" id="IPR032508">
    <property type="entry name" value="FecR_C"/>
</dbReference>
<name>A0ABQ1UL60_9BACT</name>
<dbReference type="InterPro" id="IPR006860">
    <property type="entry name" value="FecR"/>
</dbReference>
<evidence type="ECO:0000259" key="3">
    <source>
        <dbReference type="Pfam" id="PF16344"/>
    </source>
</evidence>
<dbReference type="PANTHER" id="PTHR30273:SF2">
    <property type="entry name" value="PROTEIN FECR"/>
    <property type="match status" value="1"/>
</dbReference>
<accession>A0ABQ1UL60</accession>
<evidence type="ECO:0000313" key="4">
    <source>
        <dbReference type="EMBL" id="GGF21755.1"/>
    </source>
</evidence>
<sequence>MHKNLVNIDFSILWKKVHDSLSEEEEEQFKAWIEENADHQAYFQHLANFYKNGSQFKVEDGTGKKSWLEFSGKLHPSKKRKWRIGSYAASIAAGFALLLVLTAILKPSLYINDPKENKEAIIGPGTDKAILLMDDGTSYDLSSMTSLDLEDGGAQITSQGKSLQYKMDESADVEVKYNTLLVPRGAVFTLSLVDGTQVWLNSGSTLRYPTAFTGQERKVELSGEAYFEVTKNPDNPFRVIADQQIVEVLGTAFNISSYKEEPSVLTTLVEGKVNVFVQDKPLQKQVLTPSEQSMWVKGEKRIEKRTVDVREYIAWKDGWFYFKEKPLGEIMESLARWYDVEVKFENQKTKELPFTGRIRKHEDLKEVLVLLEKTRDVQIEIERRTIIIK</sequence>
<keyword evidence="1" id="KW-0472">Membrane</keyword>
<dbReference type="InterPro" id="IPR012373">
    <property type="entry name" value="Ferrdict_sens_TM"/>
</dbReference>
<keyword evidence="1" id="KW-0812">Transmembrane</keyword>
<dbReference type="Gene3D" id="3.55.50.30">
    <property type="match status" value="1"/>
</dbReference>
<dbReference type="Gene3D" id="2.60.120.1440">
    <property type="match status" value="1"/>
</dbReference>
<keyword evidence="1" id="KW-1133">Transmembrane helix</keyword>
<dbReference type="Pfam" id="PF16344">
    <property type="entry name" value="FecR_C"/>
    <property type="match status" value="1"/>
</dbReference>
<dbReference type="RefSeq" id="WP_137401028.1">
    <property type="nucleotide sequence ID" value="NZ_BMIU01000002.1"/>
</dbReference>
<keyword evidence="5" id="KW-1185">Reference proteome</keyword>
<evidence type="ECO:0000256" key="1">
    <source>
        <dbReference type="SAM" id="Phobius"/>
    </source>
</evidence>
<feature type="domain" description="Protein FecR C-terminal" evidence="3">
    <location>
        <begin position="320"/>
        <end position="388"/>
    </location>
</feature>
<organism evidence="4 5">
    <name type="scientific">Echinicola rosea</name>
    <dbReference type="NCBI Taxonomy" id="1807691"/>
    <lineage>
        <taxon>Bacteria</taxon>
        <taxon>Pseudomonadati</taxon>
        <taxon>Bacteroidota</taxon>
        <taxon>Cytophagia</taxon>
        <taxon>Cytophagales</taxon>
        <taxon>Cyclobacteriaceae</taxon>
        <taxon>Echinicola</taxon>
    </lineage>
</organism>
<proteinExistence type="predicted"/>
<dbReference type="PANTHER" id="PTHR30273">
    <property type="entry name" value="PERIPLASMIC SIGNAL SENSOR AND SIGMA FACTOR ACTIVATOR FECR-RELATED"/>
    <property type="match status" value="1"/>
</dbReference>
<feature type="transmembrane region" description="Helical" evidence="1">
    <location>
        <begin position="84"/>
        <end position="105"/>
    </location>
</feature>
<dbReference type="EMBL" id="BMIU01000002">
    <property type="protein sequence ID" value="GGF21755.1"/>
    <property type="molecule type" value="Genomic_DNA"/>
</dbReference>
<gene>
    <name evidence="4" type="ORF">GCM10011339_07280</name>
</gene>
<dbReference type="Pfam" id="PF04773">
    <property type="entry name" value="FecR"/>
    <property type="match status" value="1"/>
</dbReference>
<evidence type="ECO:0000259" key="2">
    <source>
        <dbReference type="Pfam" id="PF04773"/>
    </source>
</evidence>
<evidence type="ECO:0000313" key="5">
    <source>
        <dbReference type="Proteomes" id="UP000647339"/>
    </source>
</evidence>